<evidence type="ECO:0000256" key="1">
    <source>
        <dbReference type="ARBA" id="ARBA00005857"/>
    </source>
</evidence>
<evidence type="ECO:0000256" key="2">
    <source>
        <dbReference type="ARBA" id="ARBA00019992"/>
    </source>
</evidence>
<reference evidence="5" key="2">
    <citation type="submission" date="2020-11" db="EMBL/GenBank/DDBJ databases">
        <authorList>
            <person name="McCartney M.A."/>
            <person name="Auch B."/>
            <person name="Kono T."/>
            <person name="Mallez S."/>
            <person name="Becker A."/>
            <person name="Gohl D.M."/>
            <person name="Silverstein K.A.T."/>
            <person name="Koren S."/>
            <person name="Bechman K.B."/>
            <person name="Herman A."/>
            <person name="Abrahante J.E."/>
            <person name="Garbe J."/>
        </authorList>
    </citation>
    <scope>NUCLEOTIDE SEQUENCE</scope>
    <source>
        <strain evidence="5">Duluth1</strain>
        <tissue evidence="5">Whole animal</tissue>
    </source>
</reference>
<dbReference type="EMBL" id="JAIWYP010000010">
    <property type="protein sequence ID" value="KAH3748613.1"/>
    <property type="molecule type" value="Genomic_DNA"/>
</dbReference>
<keyword evidence="4" id="KW-0802">TPR repeat</keyword>
<sequence>MPPHPHCHWRDSQAWKQLGLEMSTTSDEACKMYDAILTQVVNHFDDGALGGMAKCLERMTEADPNFVLGLAMKHSFNLQLIHHNYTHAQEVYHMMELSQQPHVKPWERKHAEATKLLSEGKFNDACSLWEDILLDHPKDLLSLKMLHEIYIINGNSCGLRDSIARVAPYWTPDMPHYGDMLAMYGFGLEETNMYDVARQKAQQAGCLNILILILTVFIENDTFVHLSHVLRKLGIMHALEINPYNAWATHCLAHVNEMTGNHKDGLAFMAETEANWNYTSLKSHNYWHWALYYHEMGDFESAAGLLDNQILPTMKETKSWFALTDAASLCFRLEAEDYDIGNRWPQFAEIAKDNKYNHVMPYADFNVALASLRGGDWESAQGMLEGLKKVVKNNEGDIARAYNEVTIPVIEATMAYEKGDFDRAVDILKPLKYQMYRMGGSHAQRDIFNNLTIHAGLRSKRPENQNFASQLLHTRKQLKVNSPLADRLLLGLATA</sequence>
<keyword evidence="6" id="KW-1185">Reference proteome</keyword>
<dbReference type="Proteomes" id="UP000828390">
    <property type="component" value="Unassembled WGS sequence"/>
</dbReference>
<dbReference type="CDD" id="cd05804">
    <property type="entry name" value="StaR_like"/>
    <property type="match status" value="1"/>
</dbReference>
<dbReference type="AlphaFoldDB" id="A0A9D4I614"/>
<evidence type="ECO:0000313" key="5">
    <source>
        <dbReference type="EMBL" id="KAH3748613.1"/>
    </source>
</evidence>
<evidence type="ECO:0000313" key="6">
    <source>
        <dbReference type="Proteomes" id="UP000828390"/>
    </source>
</evidence>
<dbReference type="PANTHER" id="PTHR16263">
    <property type="entry name" value="TETRATRICOPEPTIDE REPEAT PROTEIN 38"/>
    <property type="match status" value="1"/>
</dbReference>
<name>A0A9D4I614_DREPO</name>
<dbReference type="InterPro" id="IPR011990">
    <property type="entry name" value="TPR-like_helical_dom_sf"/>
</dbReference>
<evidence type="ECO:0000256" key="4">
    <source>
        <dbReference type="ARBA" id="ARBA00022803"/>
    </source>
</evidence>
<gene>
    <name evidence="5" type="ORF">DPMN_183059</name>
</gene>
<accession>A0A9D4I614</accession>
<evidence type="ECO:0000256" key="3">
    <source>
        <dbReference type="ARBA" id="ARBA00022737"/>
    </source>
</evidence>
<comment type="similarity">
    <text evidence="1">Belongs to the TTC38 family.</text>
</comment>
<dbReference type="SUPFAM" id="SSF48452">
    <property type="entry name" value="TPR-like"/>
    <property type="match status" value="2"/>
</dbReference>
<organism evidence="5 6">
    <name type="scientific">Dreissena polymorpha</name>
    <name type="common">Zebra mussel</name>
    <name type="synonym">Mytilus polymorpha</name>
    <dbReference type="NCBI Taxonomy" id="45954"/>
    <lineage>
        <taxon>Eukaryota</taxon>
        <taxon>Metazoa</taxon>
        <taxon>Spiralia</taxon>
        <taxon>Lophotrochozoa</taxon>
        <taxon>Mollusca</taxon>
        <taxon>Bivalvia</taxon>
        <taxon>Autobranchia</taxon>
        <taxon>Heteroconchia</taxon>
        <taxon>Euheterodonta</taxon>
        <taxon>Imparidentia</taxon>
        <taxon>Neoheterodontei</taxon>
        <taxon>Myida</taxon>
        <taxon>Dreissenoidea</taxon>
        <taxon>Dreissenidae</taxon>
        <taxon>Dreissena</taxon>
    </lineage>
</organism>
<dbReference type="PANTHER" id="PTHR16263:SF4">
    <property type="entry name" value="TETRATRICOPEPTIDE REPEAT PROTEIN 38"/>
    <property type="match status" value="1"/>
</dbReference>
<keyword evidence="3" id="KW-0677">Repeat</keyword>
<comment type="caution">
    <text evidence="5">The sequence shown here is derived from an EMBL/GenBank/DDBJ whole genome shotgun (WGS) entry which is preliminary data.</text>
</comment>
<proteinExistence type="inferred from homology"/>
<protein>
    <recommendedName>
        <fullName evidence="2">Tetratricopeptide repeat protein 38</fullName>
    </recommendedName>
</protein>
<dbReference type="Gene3D" id="1.25.40.10">
    <property type="entry name" value="Tetratricopeptide repeat domain"/>
    <property type="match status" value="1"/>
</dbReference>
<dbReference type="InterPro" id="IPR033891">
    <property type="entry name" value="TTC38"/>
</dbReference>
<reference evidence="5" key="1">
    <citation type="journal article" date="2019" name="bioRxiv">
        <title>The Genome of the Zebra Mussel, Dreissena polymorpha: A Resource for Invasive Species Research.</title>
        <authorList>
            <person name="McCartney M.A."/>
            <person name="Auch B."/>
            <person name="Kono T."/>
            <person name="Mallez S."/>
            <person name="Zhang Y."/>
            <person name="Obille A."/>
            <person name="Becker A."/>
            <person name="Abrahante J.E."/>
            <person name="Garbe J."/>
            <person name="Badalamenti J.P."/>
            <person name="Herman A."/>
            <person name="Mangelson H."/>
            <person name="Liachko I."/>
            <person name="Sullivan S."/>
            <person name="Sone E.D."/>
            <person name="Koren S."/>
            <person name="Silverstein K.A.T."/>
            <person name="Beckman K.B."/>
            <person name="Gohl D.M."/>
        </authorList>
    </citation>
    <scope>NUCLEOTIDE SEQUENCE</scope>
    <source>
        <strain evidence="5">Duluth1</strain>
        <tissue evidence="5">Whole animal</tissue>
    </source>
</reference>